<evidence type="ECO:0000256" key="2">
    <source>
        <dbReference type="ARBA" id="ARBA00023136"/>
    </source>
</evidence>
<keyword evidence="4" id="KW-0961">Cell wall biogenesis/degradation</keyword>
<evidence type="ECO:0000313" key="8">
    <source>
        <dbReference type="Proteomes" id="UP000559027"/>
    </source>
</evidence>
<dbReference type="AlphaFoldDB" id="A0A8H5FYX8"/>
<proteinExistence type="predicted"/>
<dbReference type="GO" id="GO:0016020">
    <property type="term" value="C:membrane"/>
    <property type="evidence" value="ECO:0007669"/>
    <property type="project" value="UniProtKB-SubCell"/>
</dbReference>
<feature type="transmembrane region" description="Helical" evidence="6">
    <location>
        <begin position="232"/>
        <end position="255"/>
    </location>
</feature>
<dbReference type="OrthoDB" id="3057032at2759"/>
<feature type="compositionally biased region" description="Pro residues" evidence="5">
    <location>
        <begin position="56"/>
        <end position="65"/>
    </location>
</feature>
<comment type="subcellular location">
    <subcellularLocation>
        <location evidence="1">Membrane</location>
    </subcellularLocation>
</comment>
<dbReference type="Proteomes" id="UP000559027">
    <property type="component" value="Unassembled WGS sequence"/>
</dbReference>
<evidence type="ECO:0000256" key="6">
    <source>
        <dbReference type="SAM" id="Phobius"/>
    </source>
</evidence>
<evidence type="ECO:0000256" key="4">
    <source>
        <dbReference type="ARBA" id="ARBA00023316"/>
    </source>
</evidence>
<dbReference type="Pfam" id="PF03935">
    <property type="entry name" value="SKN1_KRE6_Sbg1"/>
    <property type="match status" value="1"/>
</dbReference>
<keyword evidence="6" id="KW-0812">Transmembrane</keyword>
<keyword evidence="3" id="KW-0325">Glycoprotein</keyword>
<evidence type="ECO:0000256" key="1">
    <source>
        <dbReference type="ARBA" id="ARBA00004370"/>
    </source>
</evidence>
<keyword evidence="8" id="KW-1185">Reference proteome</keyword>
<sequence>MMAERSAWVQNDDSGINVPFLLDNDRQLSDFPPHNPATPAMATPPPAHPTSSSGPSSPPKTPPNTFPRSFPSSPLNPSGPSLPSSLRSSRPVSMGRMMRIPSEEIRAFSHPPGLNHAPTRASMILYRYAEATSDLSPSSNEILLPPQPSHLVRSSVYSTSGDSIVTLSSDSKYPLTSSLNGERGLVAYAYDPDSDEKSPPDEEDMMHDPAQRYHHDLRKNGKGGRSFNGRGFFNIGLLVVMVIAILSLFVGYPAMAFYRDNGRIMLITGNIAINSTGQLPLSAFTPGDDGLTGSTASFIDQSTPSDAFGFTGMNNVDYVLVFSDEFNYTGSTYQRNDNPFWIGRDSGQSSPDLITAANSQLEFNITTTASGQFVGGILDSTIPFCLGMGLSSLACRPLMDPRPNFSYWAGSWQYTNAAASNFVPGGSSLNTDLSVSFSVGVLANKIPRGTSPDSLASTYSIDYVRYYGRKVDPLLSGSEGCDFRRARSTTVTLDLLNPPRP</sequence>
<feature type="region of interest" description="Disordered" evidence="5">
    <location>
        <begin position="1"/>
        <end position="92"/>
    </location>
</feature>
<comment type="caution">
    <text evidence="7">The sequence shown here is derived from an EMBL/GenBank/DDBJ whole genome shotgun (WGS) entry which is preliminary data.</text>
</comment>
<dbReference type="EMBL" id="JAACJO010000009">
    <property type="protein sequence ID" value="KAF5354119.1"/>
    <property type="molecule type" value="Genomic_DNA"/>
</dbReference>
<dbReference type="InterPro" id="IPR005629">
    <property type="entry name" value="Skn1/Kre6/Sbg1"/>
</dbReference>
<protein>
    <submittedName>
        <fullName evidence="7">Uncharacterized protein</fullName>
    </submittedName>
</protein>
<reference evidence="7 8" key="1">
    <citation type="journal article" date="2020" name="ISME J.">
        <title>Uncovering the hidden diversity of litter-decomposition mechanisms in mushroom-forming fungi.</title>
        <authorList>
            <person name="Floudas D."/>
            <person name="Bentzer J."/>
            <person name="Ahren D."/>
            <person name="Johansson T."/>
            <person name="Persson P."/>
            <person name="Tunlid A."/>
        </authorList>
    </citation>
    <scope>NUCLEOTIDE SEQUENCE [LARGE SCALE GENOMIC DNA]</scope>
    <source>
        <strain evidence="7 8">CBS 146.42</strain>
    </source>
</reference>
<organism evidence="7 8">
    <name type="scientific">Leucocoprinus leucothites</name>
    <dbReference type="NCBI Taxonomy" id="201217"/>
    <lineage>
        <taxon>Eukaryota</taxon>
        <taxon>Fungi</taxon>
        <taxon>Dikarya</taxon>
        <taxon>Basidiomycota</taxon>
        <taxon>Agaricomycotina</taxon>
        <taxon>Agaricomycetes</taxon>
        <taxon>Agaricomycetidae</taxon>
        <taxon>Agaricales</taxon>
        <taxon>Agaricineae</taxon>
        <taxon>Agaricaceae</taxon>
        <taxon>Leucocoprinus</taxon>
    </lineage>
</organism>
<evidence type="ECO:0000256" key="3">
    <source>
        <dbReference type="ARBA" id="ARBA00023180"/>
    </source>
</evidence>
<evidence type="ECO:0000313" key="7">
    <source>
        <dbReference type="EMBL" id="KAF5354119.1"/>
    </source>
</evidence>
<evidence type="ECO:0000256" key="5">
    <source>
        <dbReference type="SAM" id="MobiDB-lite"/>
    </source>
</evidence>
<keyword evidence="6" id="KW-1133">Transmembrane helix</keyword>
<name>A0A8H5FYX8_9AGAR</name>
<gene>
    <name evidence="7" type="ORF">D9756_006884</name>
</gene>
<accession>A0A8H5FYX8</accession>
<keyword evidence="2 6" id="KW-0472">Membrane</keyword>
<feature type="compositionally biased region" description="Low complexity" evidence="5">
    <location>
        <begin position="66"/>
        <end position="92"/>
    </location>
</feature>